<dbReference type="Pfam" id="PF00005">
    <property type="entry name" value="ABC_tran"/>
    <property type="match status" value="1"/>
</dbReference>
<comment type="similarity">
    <text evidence="1">Belongs to the ABC transporter superfamily.</text>
</comment>
<dbReference type="GO" id="GO:0043190">
    <property type="term" value="C:ATP-binding cassette (ABC) transporter complex"/>
    <property type="evidence" value="ECO:0007669"/>
    <property type="project" value="InterPro"/>
</dbReference>
<dbReference type="GO" id="GO:0005524">
    <property type="term" value="F:ATP binding"/>
    <property type="evidence" value="ECO:0007669"/>
    <property type="project" value="UniProtKB-KW"/>
</dbReference>
<dbReference type="GO" id="GO:0022857">
    <property type="term" value="F:transmembrane transporter activity"/>
    <property type="evidence" value="ECO:0007669"/>
    <property type="project" value="InterPro"/>
</dbReference>
<dbReference type="GO" id="GO:0016887">
    <property type="term" value="F:ATP hydrolysis activity"/>
    <property type="evidence" value="ECO:0007669"/>
    <property type="project" value="InterPro"/>
</dbReference>
<dbReference type="AlphaFoldDB" id="A0A7W6MRA2"/>
<accession>A0A7W6MRA2</accession>
<dbReference type="InterPro" id="IPR017871">
    <property type="entry name" value="ABC_transporter-like_CS"/>
</dbReference>
<dbReference type="Gene3D" id="3.40.50.300">
    <property type="entry name" value="P-loop containing nucleotide triphosphate hydrolases"/>
    <property type="match status" value="1"/>
</dbReference>
<keyword evidence="2" id="KW-0813">Transport</keyword>
<keyword evidence="3" id="KW-0547">Nucleotide-binding</keyword>
<evidence type="ECO:0000259" key="5">
    <source>
        <dbReference type="PROSITE" id="PS50893"/>
    </source>
</evidence>
<sequence>MARVEVQNVSLTFGAHKAVDDVSIAFEDGGFYALLGPSGSGKTTLLRMIAGFEFPDKGSIRIDGEAVENVPVNRRRIGMVFQNYALFPNMSVEANVAFGLEVRGEKGESVRRAVSDALDLVQLGALAKRRPHQLSGGQRQRVALARAIVTKPRVLLLDEPLSALDKALRTDMQVELKRIQREVGVTTIFVTHDQDEALSISDRIGILKDGRIVQEGAPEEIYDRPKSEFAATFLGDANIIAGEIESGRLRLDQATLIDLPPGAKTMSGTLRCAIRPERVRITPVDLAAGPVADRPGVLRGTLARRLFSGSASTYFVDCSGRELKAVVQRDTSADISVGSPVILDWQVADLIPLPAT</sequence>
<evidence type="ECO:0000313" key="7">
    <source>
        <dbReference type="Proteomes" id="UP000588647"/>
    </source>
</evidence>
<gene>
    <name evidence="6" type="ORF">GGR03_003853</name>
</gene>
<dbReference type="SMART" id="SM00382">
    <property type="entry name" value="AAA"/>
    <property type="match status" value="1"/>
</dbReference>
<dbReference type="PROSITE" id="PS00211">
    <property type="entry name" value="ABC_TRANSPORTER_1"/>
    <property type="match status" value="1"/>
</dbReference>
<name>A0A7W6MRA2_9HYPH</name>
<dbReference type="GO" id="GO:0015697">
    <property type="term" value="P:quaternary ammonium group transport"/>
    <property type="evidence" value="ECO:0007669"/>
    <property type="project" value="UniProtKB-ARBA"/>
</dbReference>
<feature type="domain" description="ABC transporter" evidence="5">
    <location>
        <begin position="4"/>
        <end position="234"/>
    </location>
</feature>
<dbReference type="PROSITE" id="PS50893">
    <property type="entry name" value="ABC_TRANSPORTER_2"/>
    <property type="match status" value="1"/>
</dbReference>
<dbReference type="EMBL" id="JACIEM010000005">
    <property type="protein sequence ID" value="MBB4004758.1"/>
    <property type="molecule type" value="Genomic_DNA"/>
</dbReference>
<dbReference type="InterPro" id="IPR008995">
    <property type="entry name" value="Mo/tungstate-bd_C_term_dom"/>
</dbReference>
<proteinExistence type="inferred from homology"/>
<evidence type="ECO:0000256" key="1">
    <source>
        <dbReference type="ARBA" id="ARBA00005417"/>
    </source>
</evidence>
<dbReference type="InterPro" id="IPR050093">
    <property type="entry name" value="ABC_SmlMolc_Importer"/>
</dbReference>
<dbReference type="FunFam" id="3.40.50.300:FF:000425">
    <property type="entry name" value="Probable ABC transporter, ATP-binding subunit"/>
    <property type="match status" value="1"/>
</dbReference>
<dbReference type="InterPro" id="IPR013611">
    <property type="entry name" value="Transp-assoc_OB_typ2"/>
</dbReference>
<keyword evidence="4" id="KW-0067">ATP-binding</keyword>
<dbReference type="InterPro" id="IPR027417">
    <property type="entry name" value="P-loop_NTPase"/>
</dbReference>
<reference evidence="6 7" key="1">
    <citation type="submission" date="2020-08" db="EMBL/GenBank/DDBJ databases">
        <title>Genomic Encyclopedia of Type Strains, Phase IV (KMG-IV): sequencing the most valuable type-strain genomes for metagenomic binning, comparative biology and taxonomic classification.</title>
        <authorList>
            <person name="Goeker M."/>
        </authorList>
    </citation>
    <scope>NUCLEOTIDE SEQUENCE [LARGE SCALE GENOMIC DNA]</scope>
    <source>
        <strain evidence="6 7">DSM 103570</strain>
    </source>
</reference>
<evidence type="ECO:0000256" key="3">
    <source>
        <dbReference type="ARBA" id="ARBA00022741"/>
    </source>
</evidence>
<organism evidence="6 7">
    <name type="scientific">Aurantimonas endophytica</name>
    <dbReference type="NCBI Taxonomy" id="1522175"/>
    <lineage>
        <taxon>Bacteria</taxon>
        <taxon>Pseudomonadati</taxon>
        <taxon>Pseudomonadota</taxon>
        <taxon>Alphaproteobacteria</taxon>
        <taxon>Hyphomicrobiales</taxon>
        <taxon>Aurantimonadaceae</taxon>
        <taxon>Aurantimonas</taxon>
    </lineage>
</organism>
<dbReference type="Pfam" id="PF08402">
    <property type="entry name" value="TOBE_2"/>
    <property type="match status" value="1"/>
</dbReference>
<dbReference type="Proteomes" id="UP000588647">
    <property type="component" value="Unassembled WGS sequence"/>
</dbReference>
<dbReference type="PANTHER" id="PTHR42781:SF4">
    <property type="entry name" value="SPERMIDINE_PUTRESCINE IMPORT ATP-BINDING PROTEIN POTA"/>
    <property type="match status" value="1"/>
</dbReference>
<protein>
    <submittedName>
        <fullName evidence="6">ABC-type Fe3+/spermidine/putrescine transport system ATPase subunit</fullName>
    </submittedName>
</protein>
<evidence type="ECO:0000313" key="6">
    <source>
        <dbReference type="EMBL" id="MBB4004758.1"/>
    </source>
</evidence>
<keyword evidence="7" id="KW-1185">Reference proteome</keyword>
<comment type="caution">
    <text evidence="6">The sequence shown here is derived from an EMBL/GenBank/DDBJ whole genome shotgun (WGS) entry which is preliminary data.</text>
</comment>
<dbReference type="SUPFAM" id="SSF50331">
    <property type="entry name" value="MOP-like"/>
    <property type="match status" value="1"/>
</dbReference>
<dbReference type="PANTHER" id="PTHR42781">
    <property type="entry name" value="SPERMIDINE/PUTRESCINE IMPORT ATP-BINDING PROTEIN POTA"/>
    <property type="match status" value="1"/>
</dbReference>
<dbReference type="InterPro" id="IPR003593">
    <property type="entry name" value="AAA+_ATPase"/>
</dbReference>
<evidence type="ECO:0000256" key="2">
    <source>
        <dbReference type="ARBA" id="ARBA00022448"/>
    </source>
</evidence>
<dbReference type="InterPro" id="IPR003439">
    <property type="entry name" value="ABC_transporter-like_ATP-bd"/>
</dbReference>
<dbReference type="SUPFAM" id="SSF52540">
    <property type="entry name" value="P-loop containing nucleoside triphosphate hydrolases"/>
    <property type="match status" value="1"/>
</dbReference>
<evidence type="ECO:0000256" key="4">
    <source>
        <dbReference type="ARBA" id="ARBA00022840"/>
    </source>
</evidence>
<dbReference type="RefSeq" id="WP_183210338.1">
    <property type="nucleotide sequence ID" value="NZ_JAAAMM010000005.1"/>
</dbReference>